<accession>A0ACB7SPU2</accession>
<comment type="caution">
    <text evidence="1">The sequence shown here is derived from an EMBL/GenBank/DDBJ whole genome shotgun (WGS) entry which is preliminary data.</text>
</comment>
<protein>
    <submittedName>
        <fullName evidence="1">Uncharacterized protein</fullName>
    </submittedName>
</protein>
<reference evidence="1" key="1">
    <citation type="submission" date="2020-05" db="EMBL/GenBank/DDBJ databases">
        <title>Large-scale comparative analyses of tick genomes elucidate their genetic diversity and vector capacities.</title>
        <authorList>
            <person name="Jia N."/>
            <person name="Wang J."/>
            <person name="Shi W."/>
            <person name="Du L."/>
            <person name="Sun Y."/>
            <person name="Zhan W."/>
            <person name="Jiang J."/>
            <person name="Wang Q."/>
            <person name="Zhang B."/>
            <person name="Ji P."/>
            <person name="Sakyi L.B."/>
            <person name="Cui X."/>
            <person name="Yuan T."/>
            <person name="Jiang B."/>
            <person name="Yang W."/>
            <person name="Lam T.T.-Y."/>
            <person name="Chang Q."/>
            <person name="Ding S."/>
            <person name="Wang X."/>
            <person name="Zhu J."/>
            <person name="Ruan X."/>
            <person name="Zhao L."/>
            <person name="Wei J."/>
            <person name="Que T."/>
            <person name="Du C."/>
            <person name="Cheng J."/>
            <person name="Dai P."/>
            <person name="Han X."/>
            <person name="Huang E."/>
            <person name="Gao Y."/>
            <person name="Liu J."/>
            <person name="Shao H."/>
            <person name="Ye R."/>
            <person name="Li L."/>
            <person name="Wei W."/>
            <person name="Wang X."/>
            <person name="Wang C."/>
            <person name="Yang T."/>
            <person name="Huo Q."/>
            <person name="Li W."/>
            <person name="Guo W."/>
            <person name="Chen H."/>
            <person name="Zhou L."/>
            <person name="Ni X."/>
            <person name="Tian J."/>
            <person name="Zhou Y."/>
            <person name="Sheng Y."/>
            <person name="Liu T."/>
            <person name="Pan Y."/>
            <person name="Xia L."/>
            <person name="Li J."/>
            <person name="Zhao F."/>
            <person name="Cao W."/>
        </authorList>
    </citation>
    <scope>NUCLEOTIDE SEQUENCE</scope>
    <source>
        <strain evidence="1">Hyas-2018</strain>
    </source>
</reference>
<gene>
    <name evidence="1" type="ORF">HPB50_024046</name>
</gene>
<keyword evidence="2" id="KW-1185">Reference proteome</keyword>
<proteinExistence type="predicted"/>
<name>A0ACB7SPU2_HYAAI</name>
<dbReference type="EMBL" id="CM023483">
    <property type="protein sequence ID" value="KAH6936883.1"/>
    <property type="molecule type" value="Genomic_DNA"/>
</dbReference>
<evidence type="ECO:0000313" key="2">
    <source>
        <dbReference type="Proteomes" id="UP000821845"/>
    </source>
</evidence>
<sequence>MQLRNDEFPKLTARETKTRRRSGRSCVCTTGRRVANAVPLHFRRLGCATMTGPPIDDCPQLLGQISHSIEGHWVTSDQSPSIEGLWSDVTIEQQSLEERGHVYVYGFGFACSETGESVVLQFID</sequence>
<dbReference type="Proteomes" id="UP000821845">
    <property type="component" value="Chromosome 3"/>
</dbReference>
<evidence type="ECO:0000313" key="1">
    <source>
        <dbReference type="EMBL" id="KAH6936883.1"/>
    </source>
</evidence>
<organism evidence="1 2">
    <name type="scientific">Hyalomma asiaticum</name>
    <name type="common">Tick</name>
    <dbReference type="NCBI Taxonomy" id="266040"/>
    <lineage>
        <taxon>Eukaryota</taxon>
        <taxon>Metazoa</taxon>
        <taxon>Ecdysozoa</taxon>
        <taxon>Arthropoda</taxon>
        <taxon>Chelicerata</taxon>
        <taxon>Arachnida</taxon>
        <taxon>Acari</taxon>
        <taxon>Parasitiformes</taxon>
        <taxon>Ixodida</taxon>
        <taxon>Ixodoidea</taxon>
        <taxon>Ixodidae</taxon>
        <taxon>Hyalomminae</taxon>
        <taxon>Hyalomma</taxon>
    </lineage>
</organism>